<dbReference type="InterPro" id="IPR043594">
    <property type="entry name" value="HMGL"/>
</dbReference>
<evidence type="ECO:0000313" key="8">
    <source>
        <dbReference type="EMBL" id="KIW77812.1"/>
    </source>
</evidence>
<evidence type="ECO:0000256" key="6">
    <source>
        <dbReference type="ARBA" id="ARBA00049877"/>
    </source>
</evidence>
<accession>A0A0D2EU90</accession>
<dbReference type="UniPathway" id="UPA00896">
    <property type="reaction ID" value="UER00863"/>
</dbReference>
<dbReference type="PANTHER" id="PTHR42738">
    <property type="entry name" value="HYDROXYMETHYLGLUTARYL-COA LYASE"/>
    <property type="match status" value="1"/>
</dbReference>
<comment type="catalytic activity">
    <reaction evidence="6">
        <text>(3S)-3-hydroxy-3-methylglutaryl-CoA = acetoacetate + acetyl-CoA</text>
        <dbReference type="Rhea" id="RHEA:24404"/>
        <dbReference type="ChEBI" id="CHEBI:13705"/>
        <dbReference type="ChEBI" id="CHEBI:43074"/>
        <dbReference type="ChEBI" id="CHEBI:57288"/>
        <dbReference type="EC" id="4.1.3.4"/>
    </reaction>
</comment>
<dbReference type="NCBIfam" id="NF004283">
    <property type="entry name" value="PRK05692.1"/>
    <property type="match status" value="1"/>
</dbReference>
<dbReference type="HOGENOM" id="CLU_022138_4_1_1"/>
<comment type="pathway">
    <text evidence="1">Metabolic intermediate metabolism; (S)-3-hydroxy-3-methylglutaryl-CoA degradation; acetoacetate from (S)-3-hydroxy-3-methylglutaryl-CoA: step 1/1.</text>
</comment>
<dbReference type="EC" id="4.1.3.4" evidence="3"/>
<dbReference type="Pfam" id="PF00682">
    <property type="entry name" value="HMGL-like"/>
    <property type="match status" value="1"/>
</dbReference>
<dbReference type="InterPro" id="IPR000891">
    <property type="entry name" value="PYR_CT"/>
</dbReference>
<dbReference type="GO" id="GO:0004419">
    <property type="term" value="F:hydroxymethylglutaryl-CoA lyase activity"/>
    <property type="evidence" value="ECO:0007669"/>
    <property type="project" value="UniProtKB-EC"/>
</dbReference>
<dbReference type="Proteomes" id="UP000053029">
    <property type="component" value="Unassembled WGS sequence"/>
</dbReference>
<evidence type="ECO:0000256" key="1">
    <source>
        <dbReference type="ARBA" id="ARBA00005143"/>
    </source>
</evidence>
<dbReference type="GO" id="GO:0046872">
    <property type="term" value="F:metal ion binding"/>
    <property type="evidence" value="ECO:0007669"/>
    <property type="project" value="UniProtKB-KW"/>
</dbReference>
<evidence type="ECO:0000256" key="5">
    <source>
        <dbReference type="ARBA" id="ARBA00023239"/>
    </source>
</evidence>
<dbReference type="EMBL" id="KN846973">
    <property type="protein sequence ID" value="KIW77812.1"/>
    <property type="molecule type" value="Genomic_DNA"/>
</dbReference>
<dbReference type="PROSITE" id="PS50991">
    <property type="entry name" value="PYR_CT"/>
    <property type="match status" value="1"/>
</dbReference>
<dbReference type="GeneID" id="25307135"/>
<evidence type="ECO:0000256" key="3">
    <source>
        <dbReference type="ARBA" id="ARBA00012910"/>
    </source>
</evidence>
<dbReference type="AlphaFoldDB" id="A0A0D2EU90"/>
<dbReference type="InterPro" id="IPR001753">
    <property type="entry name" value="Enoyl-CoA_hydra/iso"/>
</dbReference>
<dbReference type="STRING" id="1442368.A0A0D2EU90"/>
<dbReference type="CDD" id="cd06558">
    <property type="entry name" value="crotonase-like"/>
    <property type="match status" value="1"/>
</dbReference>
<dbReference type="RefSeq" id="XP_013281620.1">
    <property type="nucleotide sequence ID" value="XM_013426166.1"/>
</dbReference>
<dbReference type="InterPro" id="IPR029045">
    <property type="entry name" value="ClpP/crotonase-like_dom_sf"/>
</dbReference>
<comment type="similarity">
    <text evidence="2">Belongs to the HMG-CoA lyase family.</text>
</comment>
<dbReference type="GO" id="GO:0006552">
    <property type="term" value="P:L-leucine catabolic process"/>
    <property type="evidence" value="ECO:0007669"/>
    <property type="project" value="TreeGrafter"/>
</dbReference>
<sequence length="632" mass="68159">MGKKNNMMDRPAVRIVEVGPRDGLQAIEEIVPTEIKIELIKRLSTTGLPCIEATSFAPQRWIPQLADHDAVMHAVREMQDAAGTPSVRYSVLVPNLRGLLAAADAGAREVGVFVSPTEAFSRRNSNCSVKEGLERAREVTQKARELGIHVRGYVSCVFSCPFEGPTNPHDVLTAAQALLSMGCYEVSLGDTTGSGTSAHVRRLLDVLLKYIPAHRLAGHFHDTYGQAVANAVTAYELGVRTFDSSVGGLGGCPYSPGAKGNLATEDLVYTLEGMGIATGVDLQKLAEIGHWINEKLGKPDGSRAGAAIYSKRNTVPATNSPGCQPTMTWTMVKKDPEYQLLRNGSTVKIVLDRPRNGNALTRTMLTHLTTLFETLSKDPSVFHIVLTGKGKYFCTGMDLSGGGATAAGADAASKQAQFDGLYKLFEAIDRTPQTTIALINGPSYGGGTGLAFVCDIRLAQANATFTMTEVKLGLCPATISKFVVREWGVGIAREAMLTGRTVTVQELHRVGVIHAITSSSSSPSSSTAVVDGSQPNLDRLLQHYLDKYLRHAAPQASARTKELVAAAWRYTGDERQDKVIKDVFEWMIAPSEEAQIGTKAFRAGKKKVDWYGVYQGRQSTTDNDGQGRKSKL</sequence>
<evidence type="ECO:0000256" key="4">
    <source>
        <dbReference type="ARBA" id="ARBA00022723"/>
    </source>
</evidence>
<evidence type="ECO:0000256" key="2">
    <source>
        <dbReference type="ARBA" id="ARBA00009405"/>
    </source>
</evidence>
<evidence type="ECO:0000259" key="7">
    <source>
        <dbReference type="PROSITE" id="PS50991"/>
    </source>
</evidence>
<proteinExistence type="inferred from homology"/>
<keyword evidence="5" id="KW-0456">Lyase</keyword>
<evidence type="ECO:0000313" key="9">
    <source>
        <dbReference type="Proteomes" id="UP000053029"/>
    </source>
</evidence>
<dbReference type="VEuPathDB" id="FungiDB:Z517_07645"/>
<dbReference type="OrthoDB" id="10253869at2759"/>
<dbReference type="CDD" id="cd07938">
    <property type="entry name" value="DRE_TIM_HMGL"/>
    <property type="match status" value="1"/>
</dbReference>
<dbReference type="PANTHER" id="PTHR42738:SF17">
    <property type="entry name" value="HYDROXYMETHYLGLUTARYL-COA LYASE"/>
    <property type="match status" value="1"/>
</dbReference>
<dbReference type="SUPFAM" id="SSF52096">
    <property type="entry name" value="ClpP/crotonase"/>
    <property type="match status" value="1"/>
</dbReference>
<feature type="domain" description="Pyruvate carboxyltransferase" evidence="7">
    <location>
        <begin position="13"/>
        <end position="286"/>
    </location>
</feature>
<dbReference type="Gene3D" id="3.20.20.70">
    <property type="entry name" value="Aldolase class I"/>
    <property type="match status" value="1"/>
</dbReference>
<dbReference type="InterPro" id="IPR013785">
    <property type="entry name" value="Aldolase_TIM"/>
</dbReference>
<dbReference type="Pfam" id="PF00378">
    <property type="entry name" value="ECH_1"/>
    <property type="match status" value="1"/>
</dbReference>
<keyword evidence="4" id="KW-0479">Metal-binding</keyword>
<dbReference type="Gene3D" id="3.90.226.10">
    <property type="entry name" value="2-enoyl-CoA Hydratase, Chain A, domain 1"/>
    <property type="match status" value="1"/>
</dbReference>
<organism evidence="8 9">
    <name type="scientific">Fonsecaea pedrosoi CBS 271.37</name>
    <dbReference type="NCBI Taxonomy" id="1442368"/>
    <lineage>
        <taxon>Eukaryota</taxon>
        <taxon>Fungi</taxon>
        <taxon>Dikarya</taxon>
        <taxon>Ascomycota</taxon>
        <taxon>Pezizomycotina</taxon>
        <taxon>Eurotiomycetes</taxon>
        <taxon>Chaetothyriomycetidae</taxon>
        <taxon>Chaetothyriales</taxon>
        <taxon>Herpotrichiellaceae</taxon>
        <taxon>Fonsecaea</taxon>
    </lineage>
</organism>
<keyword evidence="9" id="KW-1185">Reference proteome</keyword>
<name>A0A0D2EU90_9EURO</name>
<dbReference type="FunFam" id="3.20.20.70:FF:000201">
    <property type="entry name" value="Hydroxymethylglutaryl-CoA lyase"/>
    <property type="match status" value="1"/>
</dbReference>
<reference evidence="8 9" key="1">
    <citation type="submission" date="2015-01" db="EMBL/GenBank/DDBJ databases">
        <title>The Genome Sequence of Fonsecaea pedrosoi CBS 271.37.</title>
        <authorList>
            <consortium name="The Broad Institute Genomics Platform"/>
            <person name="Cuomo C."/>
            <person name="de Hoog S."/>
            <person name="Gorbushina A."/>
            <person name="Stielow B."/>
            <person name="Teixiera M."/>
            <person name="Abouelleil A."/>
            <person name="Chapman S.B."/>
            <person name="Priest M."/>
            <person name="Young S.K."/>
            <person name="Wortman J."/>
            <person name="Nusbaum C."/>
            <person name="Birren B."/>
        </authorList>
    </citation>
    <scope>NUCLEOTIDE SEQUENCE [LARGE SCALE GENOMIC DNA]</scope>
    <source>
        <strain evidence="8 9">CBS 271.37</strain>
    </source>
</reference>
<protein>
    <recommendedName>
        <fullName evidence="3">hydroxymethylglutaryl-CoA lyase</fullName>
        <ecNumber evidence="3">4.1.3.4</ecNumber>
    </recommendedName>
</protein>
<dbReference type="GO" id="GO:0046951">
    <property type="term" value="P:ketone body biosynthetic process"/>
    <property type="evidence" value="ECO:0007669"/>
    <property type="project" value="TreeGrafter"/>
</dbReference>
<gene>
    <name evidence="8" type="ORF">Z517_07645</name>
</gene>
<dbReference type="SUPFAM" id="SSF51569">
    <property type="entry name" value="Aldolase"/>
    <property type="match status" value="1"/>
</dbReference>